<dbReference type="Gene3D" id="3.40.1110.10">
    <property type="entry name" value="Calcium-transporting ATPase, cytoplasmic domain N"/>
    <property type="match status" value="1"/>
</dbReference>
<keyword evidence="3" id="KW-0547">Nucleotide-binding</keyword>
<evidence type="ECO:0000256" key="11">
    <source>
        <dbReference type="ARBA" id="ARBA00049499"/>
    </source>
</evidence>
<dbReference type="EC" id="7.2.2.3" evidence="10"/>
<dbReference type="SUPFAM" id="SSF81660">
    <property type="entry name" value="Metal cation-transporting ATPase, ATP-binding domain N"/>
    <property type="match status" value="1"/>
</dbReference>
<evidence type="ECO:0000256" key="10">
    <source>
        <dbReference type="ARBA" id="ARBA00035029"/>
    </source>
</evidence>
<protein>
    <recommendedName>
        <fullName evidence="12">P-type sodium-transporting ATPase4</fullName>
        <ecNumber evidence="10">7.2.2.3</ecNumber>
    </recommendedName>
</protein>
<dbReference type="PANTHER" id="PTHR24092">
    <property type="entry name" value="PROBABLE PHOSPHOLIPID-TRANSPORTING ATPASE"/>
    <property type="match status" value="1"/>
</dbReference>
<dbReference type="GO" id="GO:0045332">
    <property type="term" value="P:phospholipid translocation"/>
    <property type="evidence" value="ECO:0007669"/>
    <property type="project" value="TreeGrafter"/>
</dbReference>
<dbReference type="InterPro" id="IPR023298">
    <property type="entry name" value="ATPase_P-typ_TM_dom_sf"/>
</dbReference>
<dbReference type="GO" id="GO:0005524">
    <property type="term" value="F:ATP binding"/>
    <property type="evidence" value="ECO:0007669"/>
    <property type="project" value="UniProtKB-KW"/>
</dbReference>
<dbReference type="FunFam" id="3.40.50.1000:FF:000001">
    <property type="entry name" value="Phospholipid-transporting ATPase IC"/>
    <property type="match status" value="1"/>
</dbReference>
<evidence type="ECO:0000256" key="13">
    <source>
        <dbReference type="SAM" id="Phobius"/>
    </source>
</evidence>
<name>A0A813I958_POLGL</name>
<comment type="subcellular location">
    <subcellularLocation>
        <location evidence="1">Membrane</location>
        <topology evidence="1">Multi-pass membrane protein</topology>
    </subcellularLocation>
</comment>
<accession>A0A813I958</accession>
<keyword evidence="2 13" id="KW-0812">Transmembrane</keyword>
<dbReference type="Pfam" id="PF16209">
    <property type="entry name" value="PhoLip_ATPase_N"/>
    <property type="match status" value="1"/>
</dbReference>
<dbReference type="GO" id="GO:0005886">
    <property type="term" value="C:plasma membrane"/>
    <property type="evidence" value="ECO:0007669"/>
    <property type="project" value="TreeGrafter"/>
</dbReference>
<dbReference type="Pfam" id="PF13246">
    <property type="entry name" value="Cation_ATPase"/>
    <property type="match status" value="1"/>
</dbReference>
<feature type="transmembrane region" description="Helical" evidence="13">
    <location>
        <begin position="96"/>
        <end position="116"/>
    </location>
</feature>
<organism evidence="15 16">
    <name type="scientific">Polarella glacialis</name>
    <name type="common">Dinoflagellate</name>
    <dbReference type="NCBI Taxonomy" id="89957"/>
    <lineage>
        <taxon>Eukaryota</taxon>
        <taxon>Sar</taxon>
        <taxon>Alveolata</taxon>
        <taxon>Dinophyceae</taxon>
        <taxon>Suessiales</taxon>
        <taxon>Suessiaceae</taxon>
        <taxon>Polarella</taxon>
    </lineage>
</organism>
<comment type="catalytic activity">
    <reaction evidence="11">
        <text>Na(+)(in) + ATP + H2O = Na(+)(out) + ADP + phosphate + H(+)</text>
        <dbReference type="Rhea" id="RHEA:14633"/>
        <dbReference type="ChEBI" id="CHEBI:15377"/>
        <dbReference type="ChEBI" id="CHEBI:15378"/>
        <dbReference type="ChEBI" id="CHEBI:29101"/>
        <dbReference type="ChEBI" id="CHEBI:30616"/>
        <dbReference type="ChEBI" id="CHEBI:43474"/>
        <dbReference type="ChEBI" id="CHEBI:456216"/>
        <dbReference type="EC" id="7.2.2.3"/>
    </reaction>
    <physiologicalReaction direction="left-to-right" evidence="11">
        <dbReference type="Rhea" id="RHEA:14634"/>
    </physiologicalReaction>
</comment>
<dbReference type="Proteomes" id="UP000626109">
    <property type="component" value="Unassembled WGS sequence"/>
</dbReference>
<dbReference type="InterPro" id="IPR036412">
    <property type="entry name" value="HAD-like_sf"/>
</dbReference>
<keyword evidence="9" id="KW-0813">Transport</keyword>
<feature type="transmembrane region" description="Helical" evidence="13">
    <location>
        <begin position="312"/>
        <end position="334"/>
    </location>
</feature>
<gene>
    <name evidence="15" type="ORF">PGLA2088_LOCUS5186</name>
</gene>
<dbReference type="SUPFAM" id="SSF81665">
    <property type="entry name" value="Calcium ATPase, transmembrane domain M"/>
    <property type="match status" value="1"/>
</dbReference>
<dbReference type="EMBL" id="CAJNNW010004894">
    <property type="protein sequence ID" value="CAE8646873.1"/>
    <property type="molecule type" value="Genomic_DNA"/>
</dbReference>
<dbReference type="InterPro" id="IPR023299">
    <property type="entry name" value="ATPase_P-typ_cyto_dom_N"/>
</dbReference>
<feature type="domain" description="P-type ATPase N-terminal" evidence="14">
    <location>
        <begin position="38"/>
        <end position="89"/>
    </location>
</feature>
<evidence type="ECO:0000256" key="8">
    <source>
        <dbReference type="ARBA" id="ARBA00023136"/>
    </source>
</evidence>
<dbReference type="PROSITE" id="PS00154">
    <property type="entry name" value="ATPASE_E1_E2"/>
    <property type="match status" value="1"/>
</dbReference>
<dbReference type="PANTHER" id="PTHR24092:SF218">
    <property type="entry name" value="PHOSPHOLIPID-TRANSPORTING ATPASE"/>
    <property type="match status" value="1"/>
</dbReference>
<evidence type="ECO:0000256" key="9">
    <source>
        <dbReference type="ARBA" id="ARBA00023201"/>
    </source>
</evidence>
<keyword evidence="7" id="KW-0915">Sodium</keyword>
<evidence type="ECO:0000256" key="5">
    <source>
        <dbReference type="ARBA" id="ARBA00022967"/>
    </source>
</evidence>
<dbReference type="InterPro" id="IPR032631">
    <property type="entry name" value="P-type_ATPase_N"/>
</dbReference>
<keyword evidence="6 13" id="KW-1133">Transmembrane helix</keyword>
<keyword evidence="8 13" id="KW-0472">Membrane</keyword>
<proteinExistence type="predicted"/>
<dbReference type="Gene3D" id="3.40.50.1000">
    <property type="entry name" value="HAD superfamily/HAD-like"/>
    <property type="match status" value="1"/>
</dbReference>
<feature type="transmembrane region" description="Helical" evidence="13">
    <location>
        <begin position="354"/>
        <end position="373"/>
    </location>
</feature>
<dbReference type="InterPro" id="IPR023214">
    <property type="entry name" value="HAD_sf"/>
</dbReference>
<keyword evidence="5" id="KW-1278">Translocase</keyword>
<dbReference type="SUPFAM" id="SSF56784">
    <property type="entry name" value="HAD-like"/>
    <property type="match status" value="1"/>
</dbReference>
<comment type="caution">
    <text evidence="15">The sequence shown here is derived from an EMBL/GenBank/DDBJ whole genome shotgun (WGS) entry which is preliminary data.</text>
</comment>
<dbReference type="GO" id="GO:0140326">
    <property type="term" value="F:ATPase-coupled intramembrane lipid transporter activity"/>
    <property type="evidence" value="ECO:0007669"/>
    <property type="project" value="TreeGrafter"/>
</dbReference>
<evidence type="ECO:0000256" key="2">
    <source>
        <dbReference type="ARBA" id="ARBA00022692"/>
    </source>
</evidence>
<sequence>MVFGQRRRVQDGPGFDVHKDVRHILLGEPCDDHKEAVHATHYPLNTITTSKYTVLNFVPKNIWEQLHKAANAYFLAISVIMFIGNYTPLFLAFIKFYSTFAALAVMMIASGVIAALDDRRRHIADRQTNGQRGFVVQTDSAGNVHILDTKWGELLVGDVVIVRGEEEFPADLVPLASSGEDGSCYVSTANLDGETNLKLKMSASSSQKALCEDASDGTALLNQAASRLGGLRGTMRAEAPQKSIHNFTGSVTVDGCAEEALGPRQFLLRGTVLRNTAWVLGVVVYTGPHTRMVMNSRKAPSKLANLERVINASLLVVVGAQCVLALISDILYMATKHRFLGYWYLYPGGQTTTIILPEWIGYWLTFFVLYSNLMPISLYFTMEVCNAAQAWFIKNDLEMYDEEIDCPANARSTNLGHELGQVSYIFSDKTGTLTQNVMELKQVSIAGEIYGEVGEAPGFHGGRALALARIQDTKKAAAIDAFLEVLAVSHTVVASTDQSGNLKYEAESPDEGALVEAVSRLGWAFKGRTTSTLSVEVGQPGQTQSVKYQVLALNAFTSKRKRQSVIVKRPSGEVVLLVKGADDIMQLKARDAASFPEEHLLSFAKEGLRTLVLGRRSLSETELAAWLADYAKAQTNMEDRDRTLELVAETIERDLEIVGVTAIEDKLQVGVQETIVKIREAGIKLWVLTGDKLETARNIGFSTRVLSSGLRNSTCCHFCSLLH</sequence>
<evidence type="ECO:0000256" key="4">
    <source>
        <dbReference type="ARBA" id="ARBA00022840"/>
    </source>
</evidence>
<evidence type="ECO:0000313" key="15">
    <source>
        <dbReference type="EMBL" id="CAE8646873.1"/>
    </source>
</evidence>
<reference evidence="15" key="1">
    <citation type="submission" date="2021-02" db="EMBL/GenBank/DDBJ databases">
        <authorList>
            <person name="Dougan E. K."/>
            <person name="Rhodes N."/>
            <person name="Thang M."/>
            <person name="Chan C."/>
        </authorList>
    </citation>
    <scope>NUCLEOTIDE SEQUENCE</scope>
</reference>
<dbReference type="InterPro" id="IPR018303">
    <property type="entry name" value="ATPase_P-typ_P_site"/>
</dbReference>
<keyword evidence="9" id="KW-0406">Ion transport</keyword>
<dbReference type="Gene3D" id="2.70.150.10">
    <property type="entry name" value="Calcium-transporting ATPase, cytoplasmic transduction domain A"/>
    <property type="match status" value="1"/>
</dbReference>
<evidence type="ECO:0000256" key="3">
    <source>
        <dbReference type="ARBA" id="ARBA00022741"/>
    </source>
</evidence>
<dbReference type="InterPro" id="IPR008250">
    <property type="entry name" value="ATPase_P-typ_transduc_dom_A_sf"/>
</dbReference>
<evidence type="ECO:0000313" key="16">
    <source>
        <dbReference type="Proteomes" id="UP000626109"/>
    </source>
</evidence>
<evidence type="ECO:0000256" key="12">
    <source>
        <dbReference type="ARBA" id="ARBA00067200"/>
    </source>
</evidence>
<feature type="transmembrane region" description="Helical" evidence="13">
    <location>
        <begin position="70"/>
        <end position="90"/>
    </location>
</feature>
<dbReference type="AlphaFoldDB" id="A0A813I958"/>
<evidence type="ECO:0000256" key="6">
    <source>
        <dbReference type="ARBA" id="ARBA00022989"/>
    </source>
</evidence>
<dbReference type="SUPFAM" id="SSF81653">
    <property type="entry name" value="Calcium ATPase, transduction domain A"/>
    <property type="match status" value="1"/>
</dbReference>
<keyword evidence="9" id="KW-0739">Sodium transport</keyword>
<keyword evidence="4" id="KW-0067">ATP-binding</keyword>
<evidence type="ECO:0000259" key="14">
    <source>
        <dbReference type="Pfam" id="PF16209"/>
    </source>
</evidence>
<dbReference type="GO" id="GO:0008554">
    <property type="term" value="F:P-type sodium transporter activity"/>
    <property type="evidence" value="ECO:0007669"/>
    <property type="project" value="UniProtKB-EC"/>
</dbReference>
<evidence type="ECO:0000256" key="7">
    <source>
        <dbReference type="ARBA" id="ARBA00023053"/>
    </source>
</evidence>
<evidence type="ECO:0000256" key="1">
    <source>
        <dbReference type="ARBA" id="ARBA00004141"/>
    </source>
</evidence>